<feature type="compositionally biased region" description="Basic and acidic residues" evidence="2">
    <location>
        <begin position="96"/>
        <end position="108"/>
    </location>
</feature>
<sequence>MFKNRRRFPKKKSSDNQLNFLRLSKSDNSYSVGSNANSHNSNLSNFDACVEACDSIAAASSTSDASIGLSGSEDCSVLVSPDGNMLSSLSSPRQISLKEKNSVAKEEQDANGDIDPGNEENKFHFSLLENGNNEILTERSIQTGEIQAADPSDLADNVVDFAPKNCLDTQSLNSNALIDEENEEYLSAIHIGIDTVQDGEKLKNGFSARGWNPIMATLAMRKSVDTMMETAGFVEELILSRKNSVAASSQACEKLRDMMTIEGVEHLSPSTPDDLKNITQSSSYDNTNNNGVRDNPLSSRSVDGELRARSPRIESPISTSRRTFTPGQKSSTGPLMFPGGSLRRSMIALEKYHSAMAQGDALRLRMASAKGGAMSNNGLVGGVLHEIHEAANKAKRRCECRENALNDSNESMAEAEAMLRTKKDQSRILWAKVERMENNIRFKVEEMVRQRSRERELKRRAEEDEKRAALSGAPQFSVTNQEIWELVASIGENGEDFAPSDLPAVNFHGPIDQTLSKSKSFDEPSESENKVHSPQVLAEIDMYTATLETEFGLEFLRQQAMESDDQVQDAAGALLNVISASDTTARSARIATETSLLSSSNAQVKCLKSLVKLERDSIKERLELIEKLEKAVNDIDVRSDLDRFIEHEKCNLPNGLSKNSDLDDGGTASALAVLNSHSEGIGVGIGVKGVAELSSFTSWNEDKVYDREELEDAVRLLFDTSTPLQDFNEAVDLLVKAVGEESIKARGYRASTCYAMNNHRGKVTQLTQQQFVGLCKVLKSLLNGCDRESADVASVKMVMMLSQTFYTLKEEDATGNDRSKRIYPKSEVSYHPIWHDEDFWVQALFQCVTDSLSNSGVMVRVKVRKTAALKNGKMKWHDLRPSDRADAASQVHSVIFAQLGALAHSMVEFGCSVDMACSFVRRLSVRHQLPLSQRTMLLSHLRRSEI</sequence>
<feature type="region of interest" description="Disordered" evidence="2">
    <location>
        <begin position="266"/>
        <end position="339"/>
    </location>
</feature>
<dbReference type="AlphaFoldDB" id="A0A7S3VGL9"/>
<evidence type="ECO:0008006" key="4">
    <source>
        <dbReference type="Google" id="ProtNLM"/>
    </source>
</evidence>
<dbReference type="InterPro" id="IPR039872">
    <property type="entry name" value="KIAA0513"/>
</dbReference>
<feature type="compositionally biased region" description="Basic and acidic residues" evidence="2">
    <location>
        <begin position="302"/>
        <end position="312"/>
    </location>
</feature>
<feature type="coiled-coil region" evidence="1">
    <location>
        <begin position="405"/>
        <end position="467"/>
    </location>
</feature>
<keyword evidence="1" id="KW-0175">Coiled coil</keyword>
<reference evidence="3" key="1">
    <citation type="submission" date="2021-01" db="EMBL/GenBank/DDBJ databases">
        <authorList>
            <person name="Corre E."/>
            <person name="Pelletier E."/>
            <person name="Niang G."/>
            <person name="Scheremetjew M."/>
            <person name="Finn R."/>
            <person name="Kale V."/>
            <person name="Holt S."/>
            <person name="Cochrane G."/>
            <person name="Meng A."/>
            <person name="Brown T."/>
            <person name="Cohen L."/>
        </authorList>
    </citation>
    <scope>NUCLEOTIDE SEQUENCE</scope>
    <source>
        <strain evidence="3">MM31A-1</strain>
    </source>
</reference>
<evidence type="ECO:0000313" key="3">
    <source>
        <dbReference type="EMBL" id="CAE0479067.1"/>
    </source>
</evidence>
<organism evidence="3">
    <name type="scientific">Chaetoceros debilis</name>
    <dbReference type="NCBI Taxonomy" id="122233"/>
    <lineage>
        <taxon>Eukaryota</taxon>
        <taxon>Sar</taxon>
        <taxon>Stramenopiles</taxon>
        <taxon>Ochrophyta</taxon>
        <taxon>Bacillariophyta</taxon>
        <taxon>Coscinodiscophyceae</taxon>
        <taxon>Chaetocerotophycidae</taxon>
        <taxon>Chaetocerotales</taxon>
        <taxon>Chaetocerotaceae</taxon>
        <taxon>Chaetoceros</taxon>
    </lineage>
</organism>
<proteinExistence type="predicted"/>
<dbReference type="PANTHER" id="PTHR13663">
    <property type="entry name" value="SIMILAR TO RIKEN CDNA 6430548M08"/>
    <property type="match status" value="1"/>
</dbReference>
<feature type="compositionally biased region" description="Basic and acidic residues" evidence="2">
    <location>
        <begin position="519"/>
        <end position="531"/>
    </location>
</feature>
<evidence type="ECO:0000256" key="2">
    <source>
        <dbReference type="SAM" id="MobiDB-lite"/>
    </source>
</evidence>
<feature type="region of interest" description="Disordered" evidence="2">
    <location>
        <begin position="89"/>
        <end position="118"/>
    </location>
</feature>
<evidence type="ECO:0000256" key="1">
    <source>
        <dbReference type="SAM" id="Coils"/>
    </source>
</evidence>
<accession>A0A7S3VGL9</accession>
<dbReference type="EMBL" id="HBIO01031227">
    <property type="protein sequence ID" value="CAE0479067.1"/>
    <property type="molecule type" value="Transcribed_RNA"/>
</dbReference>
<gene>
    <name evidence="3" type="ORF">CDEB00056_LOCUS23921</name>
</gene>
<feature type="compositionally biased region" description="Polar residues" evidence="2">
    <location>
        <begin position="277"/>
        <end position="301"/>
    </location>
</feature>
<dbReference type="PANTHER" id="PTHR13663:SF2">
    <property type="entry name" value="SIMILAR TO RIKEN CDNA 6430548M08"/>
    <property type="match status" value="1"/>
</dbReference>
<feature type="region of interest" description="Disordered" evidence="2">
    <location>
        <begin position="513"/>
        <end position="532"/>
    </location>
</feature>
<feature type="compositionally biased region" description="Polar residues" evidence="2">
    <location>
        <begin position="316"/>
        <end position="333"/>
    </location>
</feature>
<feature type="compositionally biased region" description="Acidic residues" evidence="2">
    <location>
        <begin position="109"/>
        <end position="118"/>
    </location>
</feature>
<protein>
    <recommendedName>
        <fullName evidence="4">SBF1/SBF2 domain-containing protein</fullName>
    </recommendedName>
</protein>
<name>A0A7S3VGL9_9STRA</name>